<gene>
    <name evidence="1" type="ORF">FPE_LOCUS1274</name>
</gene>
<evidence type="ECO:0000313" key="2">
    <source>
        <dbReference type="Proteomes" id="UP000834106"/>
    </source>
</evidence>
<dbReference type="Proteomes" id="UP000834106">
    <property type="component" value="Chromosome 1"/>
</dbReference>
<reference evidence="1" key="1">
    <citation type="submission" date="2023-05" db="EMBL/GenBank/DDBJ databases">
        <authorList>
            <person name="Huff M."/>
        </authorList>
    </citation>
    <scope>NUCLEOTIDE SEQUENCE</scope>
</reference>
<dbReference type="AlphaFoldDB" id="A0AAD1YPA7"/>
<sequence>MEDFSSFPMEKSSRIIRRSIFTFLQNYQFFTSTVAIVAFPFAASTLVCQASLPSSSIFALVHGRLRTLFLAAGALPISFSTRDSYLLGNSCQCLRLMQLGNRVVRSGEARGIYNDSQGLSSDPGSNCNSVVIGPAFQYSHGFRRSFVSIPRYTVVGCVFFKSCRTELQIDHENLFSEIKENSPMPFILHSKSVNKVGKGDCVVLIPES</sequence>
<proteinExistence type="predicted"/>
<organism evidence="1 2">
    <name type="scientific">Fraxinus pennsylvanica</name>
    <dbReference type="NCBI Taxonomy" id="56036"/>
    <lineage>
        <taxon>Eukaryota</taxon>
        <taxon>Viridiplantae</taxon>
        <taxon>Streptophyta</taxon>
        <taxon>Embryophyta</taxon>
        <taxon>Tracheophyta</taxon>
        <taxon>Spermatophyta</taxon>
        <taxon>Magnoliopsida</taxon>
        <taxon>eudicotyledons</taxon>
        <taxon>Gunneridae</taxon>
        <taxon>Pentapetalae</taxon>
        <taxon>asterids</taxon>
        <taxon>lamiids</taxon>
        <taxon>Lamiales</taxon>
        <taxon>Oleaceae</taxon>
        <taxon>Oleeae</taxon>
        <taxon>Fraxinus</taxon>
    </lineage>
</organism>
<accession>A0AAD1YPA7</accession>
<evidence type="ECO:0000313" key="1">
    <source>
        <dbReference type="EMBL" id="CAI9753843.1"/>
    </source>
</evidence>
<name>A0AAD1YPA7_9LAMI</name>
<dbReference type="EMBL" id="OU503036">
    <property type="protein sequence ID" value="CAI9753843.1"/>
    <property type="molecule type" value="Genomic_DNA"/>
</dbReference>
<keyword evidence="2" id="KW-1185">Reference proteome</keyword>
<protein>
    <submittedName>
        <fullName evidence="1">Uncharacterized protein</fullName>
    </submittedName>
</protein>